<keyword evidence="1" id="KW-0812">Transmembrane</keyword>
<organism evidence="2 3">
    <name type="scientific">Folsomia candida</name>
    <name type="common">Springtail</name>
    <dbReference type="NCBI Taxonomy" id="158441"/>
    <lineage>
        <taxon>Eukaryota</taxon>
        <taxon>Metazoa</taxon>
        <taxon>Ecdysozoa</taxon>
        <taxon>Arthropoda</taxon>
        <taxon>Hexapoda</taxon>
        <taxon>Collembola</taxon>
        <taxon>Entomobryomorpha</taxon>
        <taxon>Isotomoidea</taxon>
        <taxon>Isotomidae</taxon>
        <taxon>Proisotominae</taxon>
        <taxon>Folsomia</taxon>
    </lineage>
</organism>
<sequence>MLSKGQAYFRWWVGAMTLCNLCFSVPYKWDNDSNSVKLIGKFHRKAYILTLLLHLTYFMVMCSHLGLHYQLMTLPDCLKSLVVIFAYACCGISRLTFYIWETDFLLLLNAFLNFEKNLLQRFSGMDPLIRKGSVYTFLVFGTGTASTATFGFLIFMLLCMQPCTPPYIGSMMDKCMTNRSTYHGKLEYAVTMMGVTFDGSMWFHVAMPCAMALGNFMLGFSLSLKKYLTVLYKYIIY</sequence>
<keyword evidence="1" id="KW-1133">Transmembrane helix</keyword>
<protein>
    <submittedName>
        <fullName evidence="2">Uncharacterized protein</fullName>
    </submittedName>
</protein>
<feature type="transmembrane region" description="Helical" evidence="1">
    <location>
        <begin position="47"/>
        <end position="69"/>
    </location>
</feature>
<feature type="transmembrane region" description="Helical" evidence="1">
    <location>
        <begin position="134"/>
        <end position="158"/>
    </location>
</feature>
<dbReference type="OrthoDB" id="8297494at2759"/>
<dbReference type="AlphaFoldDB" id="A0A226EP90"/>
<evidence type="ECO:0000313" key="3">
    <source>
        <dbReference type="Proteomes" id="UP000198287"/>
    </source>
</evidence>
<evidence type="ECO:0000313" key="2">
    <source>
        <dbReference type="EMBL" id="OXA59453.1"/>
    </source>
</evidence>
<feature type="transmembrane region" description="Helical" evidence="1">
    <location>
        <begin position="81"/>
        <end position="100"/>
    </location>
</feature>
<evidence type="ECO:0000256" key="1">
    <source>
        <dbReference type="SAM" id="Phobius"/>
    </source>
</evidence>
<dbReference type="Proteomes" id="UP000198287">
    <property type="component" value="Unassembled WGS sequence"/>
</dbReference>
<comment type="caution">
    <text evidence="2">The sequence shown here is derived from an EMBL/GenBank/DDBJ whole genome shotgun (WGS) entry which is preliminary data.</text>
</comment>
<feature type="transmembrane region" description="Helical" evidence="1">
    <location>
        <begin position="7"/>
        <end position="27"/>
    </location>
</feature>
<dbReference type="EMBL" id="LNIX01000002">
    <property type="protein sequence ID" value="OXA59453.1"/>
    <property type="molecule type" value="Genomic_DNA"/>
</dbReference>
<gene>
    <name evidence="2" type="ORF">Fcan01_04749</name>
</gene>
<feature type="transmembrane region" description="Helical" evidence="1">
    <location>
        <begin position="202"/>
        <end position="224"/>
    </location>
</feature>
<proteinExistence type="predicted"/>
<reference evidence="2 3" key="1">
    <citation type="submission" date="2015-12" db="EMBL/GenBank/DDBJ databases">
        <title>The genome of Folsomia candida.</title>
        <authorList>
            <person name="Faddeeva A."/>
            <person name="Derks M.F."/>
            <person name="Anvar Y."/>
            <person name="Smit S."/>
            <person name="Van Straalen N."/>
            <person name="Roelofs D."/>
        </authorList>
    </citation>
    <scope>NUCLEOTIDE SEQUENCE [LARGE SCALE GENOMIC DNA]</scope>
    <source>
        <strain evidence="2 3">VU population</strain>
        <tissue evidence="2">Whole body</tissue>
    </source>
</reference>
<keyword evidence="3" id="KW-1185">Reference proteome</keyword>
<accession>A0A226EP90</accession>
<name>A0A226EP90_FOLCA</name>
<keyword evidence="1" id="KW-0472">Membrane</keyword>